<dbReference type="GO" id="GO:0042102">
    <property type="term" value="P:positive regulation of T cell proliferation"/>
    <property type="evidence" value="ECO:0007669"/>
    <property type="project" value="TreeGrafter"/>
</dbReference>
<feature type="domain" description="Ig-like" evidence="11">
    <location>
        <begin position="92"/>
        <end position="189"/>
    </location>
</feature>
<dbReference type="SUPFAM" id="SSF48726">
    <property type="entry name" value="Immunoglobulin"/>
    <property type="match status" value="1"/>
</dbReference>
<dbReference type="Proteomes" id="UP000694680">
    <property type="component" value="Chromosome 4"/>
</dbReference>
<dbReference type="PANTHER" id="PTHR25466:SF2">
    <property type="entry name" value="T-LYMPHOCYTE ACTIVATION ANTIGEN CD86"/>
    <property type="match status" value="1"/>
</dbReference>
<evidence type="ECO:0000313" key="12">
    <source>
        <dbReference type="Ensembl" id="ENSGWIP00000019665.1"/>
    </source>
</evidence>
<evidence type="ECO:0000256" key="1">
    <source>
        <dbReference type="ARBA" id="ARBA00004251"/>
    </source>
</evidence>
<reference evidence="12" key="1">
    <citation type="submission" date="2020-06" db="EMBL/GenBank/DDBJ databases">
        <authorList>
            <consortium name="Wellcome Sanger Institute Data Sharing"/>
        </authorList>
    </citation>
    <scope>NUCLEOTIDE SEQUENCE [LARGE SCALE GENOMIC DNA]</scope>
</reference>
<name>A0A8C5G745_GOUWI</name>
<evidence type="ECO:0000256" key="6">
    <source>
        <dbReference type="ARBA" id="ARBA00023136"/>
    </source>
</evidence>
<evidence type="ECO:0000256" key="9">
    <source>
        <dbReference type="ARBA" id="ARBA00023180"/>
    </source>
</evidence>
<dbReference type="GO" id="GO:0007166">
    <property type="term" value="P:cell surface receptor signaling pathway"/>
    <property type="evidence" value="ECO:0007669"/>
    <property type="project" value="TreeGrafter"/>
</dbReference>
<organism evidence="12 13">
    <name type="scientific">Gouania willdenowi</name>
    <name type="common">Blunt-snouted clingfish</name>
    <name type="synonym">Lepadogaster willdenowi</name>
    <dbReference type="NCBI Taxonomy" id="441366"/>
    <lineage>
        <taxon>Eukaryota</taxon>
        <taxon>Metazoa</taxon>
        <taxon>Chordata</taxon>
        <taxon>Craniata</taxon>
        <taxon>Vertebrata</taxon>
        <taxon>Euteleostomi</taxon>
        <taxon>Actinopterygii</taxon>
        <taxon>Neopterygii</taxon>
        <taxon>Teleostei</taxon>
        <taxon>Neoteleostei</taxon>
        <taxon>Acanthomorphata</taxon>
        <taxon>Ovalentaria</taxon>
        <taxon>Blenniimorphae</taxon>
        <taxon>Blenniiformes</taxon>
        <taxon>Gobiesocoidei</taxon>
        <taxon>Gobiesocidae</taxon>
        <taxon>Gobiesocinae</taxon>
        <taxon>Gouania</taxon>
    </lineage>
</organism>
<keyword evidence="13" id="KW-1185">Reference proteome</keyword>
<keyword evidence="7" id="KW-1015">Disulfide bond</keyword>
<dbReference type="InterPro" id="IPR007110">
    <property type="entry name" value="Ig-like_dom"/>
</dbReference>
<reference evidence="12" key="2">
    <citation type="submission" date="2025-08" db="UniProtKB">
        <authorList>
            <consortium name="Ensembl"/>
        </authorList>
    </citation>
    <scope>IDENTIFICATION</scope>
</reference>
<proteinExistence type="predicted"/>
<dbReference type="Ensembl" id="ENSGWIT00000021649.1">
    <property type="protein sequence ID" value="ENSGWIP00000019665.1"/>
    <property type="gene ID" value="ENSGWIG00000010727.1"/>
</dbReference>
<dbReference type="Gene3D" id="2.60.40.10">
    <property type="entry name" value="Immunoglobulins"/>
    <property type="match status" value="1"/>
</dbReference>
<dbReference type="GO" id="GO:0006955">
    <property type="term" value="P:immune response"/>
    <property type="evidence" value="ECO:0007669"/>
    <property type="project" value="TreeGrafter"/>
</dbReference>
<dbReference type="Pfam" id="PF22705">
    <property type="entry name" value="C2-set_3"/>
    <property type="match status" value="1"/>
</dbReference>
<protein>
    <recommendedName>
        <fullName evidence="11">Ig-like domain-containing protein</fullName>
    </recommendedName>
</protein>
<dbReference type="GO" id="GO:0009897">
    <property type="term" value="C:external side of plasma membrane"/>
    <property type="evidence" value="ECO:0007669"/>
    <property type="project" value="TreeGrafter"/>
</dbReference>
<comment type="subcellular location">
    <subcellularLocation>
        <location evidence="1">Cell membrane</location>
        <topology evidence="1">Single-pass type I membrane protein</topology>
    </subcellularLocation>
</comment>
<dbReference type="GO" id="GO:0071222">
    <property type="term" value="P:cellular response to lipopolysaccharide"/>
    <property type="evidence" value="ECO:0007669"/>
    <property type="project" value="TreeGrafter"/>
</dbReference>
<dbReference type="AlphaFoldDB" id="A0A8C5G745"/>
<dbReference type="PANTHER" id="PTHR25466">
    <property type="entry name" value="T-LYMPHOCYTE ACTIVATION ANTIGEN"/>
    <property type="match status" value="1"/>
</dbReference>
<evidence type="ECO:0000256" key="3">
    <source>
        <dbReference type="ARBA" id="ARBA00022692"/>
    </source>
</evidence>
<evidence type="ECO:0000259" key="11">
    <source>
        <dbReference type="PROSITE" id="PS50835"/>
    </source>
</evidence>
<keyword evidence="3" id="KW-0812">Transmembrane</keyword>
<evidence type="ECO:0000313" key="13">
    <source>
        <dbReference type="Proteomes" id="UP000694680"/>
    </source>
</evidence>
<evidence type="ECO:0000256" key="4">
    <source>
        <dbReference type="ARBA" id="ARBA00022729"/>
    </source>
</evidence>
<accession>A0A8C5G745</accession>
<sequence length="212" mass="23866">MWENWFLFQKADPPLWLCGSQGSQASDCVLGIVGRPVLLPCFHPEFLTLGNRSAEWKRNDEVVLRSNQTDPLCTVITVLRSIYRCLFIYVCPQCLSAASFSSPQLHREEGEQGELPVFLCQSSGGYPEPRVYWIINDTDEPPDGSVRTQKQQLPDSNLYNITSHMTVNISKEASVSCIIQNLPMNETFTSTICESLTAENEQCIKHTSLAFI</sequence>
<evidence type="ECO:0000256" key="5">
    <source>
        <dbReference type="ARBA" id="ARBA00022989"/>
    </source>
</evidence>
<evidence type="ECO:0000256" key="7">
    <source>
        <dbReference type="ARBA" id="ARBA00023157"/>
    </source>
</evidence>
<keyword evidence="10" id="KW-0393">Immunoglobulin domain</keyword>
<dbReference type="InterPro" id="IPR013783">
    <property type="entry name" value="Ig-like_fold"/>
</dbReference>
<keyword evidence="6" id="KW-0472">Membrane</keyword>
<dbReference type="InterPro" id="IPR053896">
    <property type="entry name" value="BTN3A2-like_Ig-C"/>
</dbReference>
<reference evidence="12" key="3">
    <citation type="submission" date="2025-09" db="UniProtKB">
        <authorList>
            <consortium name="Ensembl"/>
        </authorList>
    </citation>
    <scope>IDENTIFICATION</scope>
</reference>
<dbReference type="GO" id="GO:0042130">
    <property type="term" value="P:negative regulation of T cell proliferation"/>
    <property type="evidence" value="ECO:0007669"/>
    <property type="project" value="TreeGrafter"/>
</dbReference>
<dbReference type="GO" id="GO:0031295">
    <property type="term" value="P:T cell costimulation"/>
    <property type="evidence" value="ECO:0007669"/>
    <property type="project" value="TreeGrafter"/>
</dbReference>
<dbReference type="InterPro" id="IPR036179">
    <property type="entry name" value="Ig-like_dom_sf"/>
</dbReference>
<keyword evidence="2" id="KW-1003">Cell membrane</keyword>
<keyword evidence="8" id="KW-0675">Receptor</keyword>
<keyword evidence="9" id="KW-0325">Glycoprotein</keyword>
<evidence type="ECO:0000256" key="10">
    <source>
        <dbReference type="ARBA" id="ARBA00023319"/>
    </source>
</evidence>
<keyword evidence="5" id="KW-1133">Transmembrane helix</keyword>
<keyword evidence="4" id="KW-0732">Signal</keyword>
<evidence type="ECO:0000256" key="8">
    <source>
        <dbReference type="ARBA" id="ARBA00023170"/>
    </source>
</evidence>
<evidence type="ECO:0000256" key="2">
    <source>
        <dbReference type="ARBA" id="ARBA00022475"/>
    </source>
</evidence>
<dbReference type="PROSITE" id="PS50835">
    <property type="entry name" value="IG_LIKE"/>
    <property type="match status" value="1"/>
</dbReference>
<dbReference type="InterPro" id="IPR051713">
    <property type="entry name" value="T-cell_Activation_Regulation"/>
</dbReference>